<dbReference type="Pfam" id="PF08538">
    <property type="entry name" value="DUF1749"/>
    <property type="match status" value="1"/>
</dbReference>
<evidence type="ECO:0000313" key="2">
    <source>
        <dbReference type="Proteomes" id="UP000177698"/>
    </source>
</evidence>
<accession>A0A1F7ICJ2</accession>
<comment type="caution">
    <text evidence="1">The sequence shown here is derived from an EMBL/GenBank/DDBJ whole genome shotgun (WGS) entry which is preliminary data.</text>
</comment>
<dbReference type="SUPFAM" id="SSF53474">
    <property type="entry name" value="alpha/beta-Hydrolases"/>
    <property type="match status" value="1"/>
</dbReference>
<organism evidence="1 2">
    <name type="scientific">Candidatus Roizmanbacteria bacterium RIFCSPLOWO2_01_FULL_37_12</name>
    <dbReference type="NCBI Taxonomy" id="1802056"/>
    <lineage>
        <taxon>Bacteria</taxon>
        <taxon>Candidatus Roizmaniibacteriota</taxon>
    </lineage>
</organism>
<dbReference type="Proteomes" id="UP000177698">
    <property type="component" value="Unassembled WGS sequence"/>
</dbReference>
<gene>
    <name evidence="1" type="ORF">A2954_06085</name>
</gene>
<proteinExistence type="predicted"/>
<evidence type="ECO:0000313" key="1">
    <source>
        <dbReference type="EMBL" id="OGK41073.1"/>
    </source>
</evidence>
<sequence>MNSILRLVNFETSDKLSLPGLLYEPEKKTDRVLIYLHGNGSSSVFYGADKVNLFGEQFTKVGIAFFPFNNRGAHWIKKLDKKVGKKEERVLYGMVYELIKECIYDIDSAVFFLKKLGYKTFYLAGISTGANKIVVYHYYKRKNPIRKYILLSGGDDTGLYFDMEFKKNRKRFFEVLNKCKREIDKSNGKKLVPRYILKEPLISYQSLYDTINPDGDYNIFPFNEYMNQLKLSKKILFKEYKTINKQTLVVYGEFDEYCYGKVPECIDILKKETTKPEFFTFKIIKDADHGFSGKEEQLMKIIIDWLSC</sequence>
<dbReference type="STRING" id="1802056.A2954_06085"/>
<evidence type="ECO:0008006" key="3">
    <source>
        <dbReference type="Google" id="ProtNLM"/>
    </source>
</evidence>
<name>A0A1F7ICJ2_9BACT</name>
<reference evidence="1 2" key="1">
    <citation type="journal article" date="2016" name="Nat. Commun.">
        <title>Thousands of microbial genomes shed light on interconnected biogeochemical processes in an aquifer system.</title>
        <authorList>
            <person name="Anantharaman K."/>
            <person name="Brown C.T."/>
            <person name="Hug L.A."/>
            <person name="Sharon I."/>
            <person name="Castelle C.J."/>
            <person name="Probst A.J."/>
            <person name="Thomas B.C."/>
            <person name="Singh A."/>
            <person name="Wilkins M.J."/>
            <person name="Karaoz U."/>
            <person name="Brodie E.L."/>
            <person name="Williams K.H."/>
            <person name="Hubbard S.S."/>
            <person name="Banfield J.F."/>
        </authorList>
    </citation>
    <scope>NUCLEOTIDE SEQUENCE [LARGE SCALE GENOMIC DNA]</scope>
</reference>
<dbReference type="Gene3D" id="3.40.50.1820">
    <property type="entry name" value="alpha/beta hydrolase"/>
    <property type="match status" value="1"/>
</dbReference>
<protein>
    <recommendedName>
        <fullName evidence="3">Peptidase S9 prolyl oligopeptidase catalytic domain-containing protein</fullName>
    </recommendedName>
</protein>
<dbReference type="InterPro" id="IPR013744">
    <property type="entry name" value="SidJ"/>
</dbReference>
<dbReference type="EMBL" id="MGAG01000015">
    <property type="protein sequence ID" value="OGK41073.1"/>
    <property type="molecule type" value="Genomic_DNA"/>
</dbReference>
<dbReference type="AlphaFoldDB" id="A0A1F7ICJ2"/>
<dbReference type="InterPro" id="IPR029058">
    <property type="entry name" value="AB_hydrolase_fold"/>
</dbReference>